<dbReference type="EMBL" id="JEMN01001525">
    <property type="protein sequence ID" value="KXH34633.1"/>
    <property type="molecule type" value="Genomic_DNA"/>
</dbReference>
<evidence type="ECO:0000256" key="5">
    <source>
        <dbReference type="ARBA" id="ARBA00023242"/>
    </source>
</evidence>
<feature type="non-terminal residue" evidence="8">
    <location>
        <position position="1"/>
    </location>
</feature>
<dbReference type="InterPro" id="IPR036864">
    <property type="entry name" value="Zn2-C6_fun-type_DNA-bd_sf"/>
</dbReference>
<dbReference type="GO" id="GO:0000981">
    <property type="term" value="F:DNA-binding transcription factor activity, RNA polymerase II-specific"/>
    <property type="evidence" value="ECO:0007669"/>
    <property type="project" value="InterPro"/>
</dbReference>
<evidence type="ECO:0000256" key="6">
    <source>
        <dbReference type="SAM" id="MobiDB-lite"/>
    </source>
</evidence>
<dbReference type="GO" id="GO:0005634">
    <property type="term" value="C:nucleus"/>
    <property type="evidence" value="ECO:0007669"/>
    <property type="project" value="UniProtKB-SubCell"/>
</dbReference>
<dbReference type="SMART" id="SM00066">
    <property type="entry name" value="GAL4"/>
    <property type="match status" value="1"/>
</dbReference>
<evidence type="ECO:0000256" key="2">
    <source>
        <dbReference type="ARBA" id="ARBA00023015"/>
    </source>
</evidence>
<dbReference type="PANTHER" id="PTHR31845:SF37">
    <property type="entry name" value="TRANSCRIPTION FACTOR DOMAIN-CONTAINING PROTEIN"/>
    <property type="match status" value="1"/>
</dbReference>
<evidence type="ECO:0000256" key="4">
    <source>
        <dbReference type="ARBA" id="ARBA00023163"/>
    </source>
</evidence>
<evidence type="ECO:0000313" key="9">
    <source>
        <dbReference type="Proteomes" id="UP000070054"/>
    </source>
</evidence>
<dbReference type="CDD" id="cd00067">
    <property type="entry name" value="GAL4"/>
    <property type="match status" value="1"/>
</dbReference>
<dbReference type="PROSITE" id="PS00463">
    <property type="entry name" value="ZN2_CY6_FUNGAL_1"/>
    <property type="match status" value="1"/>
</dbReference>
<dbReference type="GO" id="GO:0008270">
    <property type="term" value="F:zinc ion binding"/>
    <property type="evidence" value="ECO:0007669"/>
    <property type="project" value="InterPro"/>
</dbReference>
<protein>
    <recommendedName>
        <fullName evidence="7">Zn(2)-C6 fungal-type domain-containing protein</fullName>
    </recommendedName>
</protein>
<name>A0A135SFF2_9PEZI</name>
<feature type="compositionally biased region" description="Polar residues" evidence="6">
    <location>
        <begin position="127"/>
        <end position="161"/>
    </location>
</feature>
<feature type="domain" description="Zn(2)-C6 fungal-type" evidence="7">
    <location>
        <begin position="65"/>
        <end position="97"/>
    </location>
</feature>
<dbReference type="InterPro" id="IPR051089">
    <property type="entry name" value="prtT"/>
</dbReference>
<reference evidence="8 9" key="1">
    <citation type="submission" date="2014-02" db="EMBL/GenBank/DDBJ databases">
        <title>The genome sequence of Colletotrichum nymphaeae SA-01.</title>
        <authorList>
            <person name="Baroncelli R."/>
            <person name="Thon M.R."/>
        </authorList>
    </citation>
    <scope>NUCLEOTIDE SEQUENCE [LARGE SCALE GENOMIC DNA]</scope>
    <source>
        <strain evidence="8 9">SA-01</strain>
    </source>
</reference>
<evidence type="ECO:0000256" key="3">
    <source>
        <dbReference type="ARBA" id="ARBA00023125"/>
    </source>
</evidence>
<comment type="subcellular location">
    <subcellularLocation>
        <location evidence="1">Nucleus</location>
    </subcellularLocation>
</comment>
<accession>A0A135SFF2</accession>
<keyword evidence="9" id="KW-1185">Reference proteome</keyword>
<feature type="region of interest" description="Disordered" evidence="6">
    <location>
        <begin position="99"/>
        <end position="183"/>
    </location>
</feature>
<evidence type="ECO:0000256" key="1">
    <source>
        <dbReference type="ARBA" id="ARBA00004123"/>
    </source>
</evidence>
<keyword evidence="3" id="KW-0238">DNA-binding</keyword>
<evidence type="ECO:0000259" key="7">
    <source>
        <dbReference type="PROSITE" id="PS50048"/>
    </source>
</evidence>
<keyword evidence="4" id="KW-0804">Transcription</keyword>
<dbReference type="CDD" id="cd12148">
    <property type="entry name" value="fungal_TF_MHR"/>
    <property type="match status" value="1"/>
</dbReference>
<dbReference type="Gene3D" id="4.10.240.10">
    <property type="entry name" value="Zn(2)-C6 fungal-type DNA-binding domain"/>
    <property type="match status" value="1"/>
</dbReference>
<organism evidence="8 9">
    <name type="scientific">Colletotrichum nymphaeae SA-01</name>
    <dbReference type="NCBI Taxonomy" id="1460502"/>
    <lineage>
        <taxon>Eukaryota</taxon>
        <taxon>Fungi</taxon>
        <taxon>Dikarya</taxon>
        <taxon>Ascomycota</taxon>
        <taxon>Pezizomycotina</taxon>
        <taxon>Sordariomycetes</taxon>
        <taxon>Hypocreomycetidae</taxon>
        <taxon>Glomerellales</taxon>
        <taxon>Glomerellaceae</taxon>
        <taxon>Colletotrichum</taxon>
        <taxon>Colletotrichum acutatum species complex</taxon>
    </lineage>
</organism>
<dbReference type="PANTHER" id="PTHR31845">
    <property type="entry name" value="FINGER DOMAIN PROTEIN, PUTATIVE-RELATED"/>
    <property type="match status" value="1"/>
</dbReference>
<evidence type="ECO:0000313" key="8">
    <source>
        <dbReference type="EMBL" id="KXH34633.1"/>
    </source>
</evidence>
<proteinExistence type="predicted"/>
<comment type="caution">
    <text evidence="8">The sequence shown here is derived from an EMBL/GenBank/DDBJ whole genome shotgun (WGS) entry which is preliminary data.</text>
</comment>
<dbReference type="Proteomes" id="UP000070054">
    <property type="component" value="Unassembled WGS sequence"/>
</dbReference>
<sequence>RCCFFHDRLANHTEDSEPPSPLPFPSLSPPPCCAAAAAAPPSARIPLRVCVMESRQRSPTPLLKTCRTCAHAKIKCDRSQDSNVCDRCLRLGKDCTYAVARGRKPPGPRSRSNKLLQVPERPAQPAQPVTESPSASESLTPEQTRTPPQLAASSGSSSTQHPRAGDAGPAGRGLGTGVHDPFEAGQLSIDKGQELLERFRTKLTPHFPFIIIPASENVSSLRQSRPALLLGLLAVSSYDDVRLQRALGQMFNDLIAVRLVKGDFACLDVLQGLLVHLAWAHFQPRPKRYSQHLHLATSIVSDLRFDRPKNPKRWNVEGMSTSQDYVDSLDERRTFLGTYYLSSCTSIVLQKLRIVTLSSYITETAEKLAEISEYPTDQYLPYIISLQRLAEDIDDIVKNESTLDPMQIQAAVSEAKERVDVFKGGLTFALGDCPILVPQLHTIQLCLNQLSLPETPFGLNNPQNAPMQRFIAGLSESIVSAKSLVSVLLHTPHGQEVYFPNIVWVMLHCGFTLAARLDLLAADPRVGFMAEHLRQFADIAHTIRQVVLRLDAASSPDLDDRGDRDSFYHFAIRAKRVEKFYLHAQSQAAAQQQAQAQQQEISPHSIHASLPASTAGFTTMGTPSSDFSNQNPSLDYTVASSMFSQNMVPSGGNVVYPDFSMANTATLVSNPDFVMDTLSFLPDSFIPFRGWGNGMGGEHSGGAQF</sequence>
<keyword evidence="5" id="KW-0539">Nucleus</keyword>
<dbReference type="OrthoDB" id="5217604at2759"/>
<dbReference type="PROSITE" id="PS50048">
    <property type="entry name" value="ZN2_CY6_FUNGAL_2"/>
    <property type="match status" value="1"/>
</dbReference>
<dbReference type="AlphaFoldDB" id="A0A135SFF2"/>
<dbReference type="GO" id="GO:0000976">
    <property type="term" value="F:transcription cis-regulatory region binding"/>
    <property type="evidence" value="ECO:0007669"/>
    <property type="project" value="TreeGrafter"/>
</dbReference>
<dbReference type="SUPFAM" id="SSF57701">
    <property type="entry name" value="Zn2/Cys6 DNA-binding domain"/>
    <property type="match status" value="1"/>
</dbReference>
<gene>
    <name evidence="8" type="ORF">CNYM01_03887</name>
</gene>
<dbReference type="InterPro" id="IPR001138">
    <property type="entry name" value="Zn2Cys6_DnaBD"/>
</dbReference>
<keyword evidence="2" id="KW-0805">Transcription regulation</keyword>